<dbReference type="GO" id="GO:0016705">
    <property type="term" value="F:oxidoreductase activity, acting on paired donors, with incorporation or reduction of molecular oxygen"/>
    <property type="evidence" value="ECO:0007669"/>
    <property type="project" value="InterPro"/>
</dbReference>
<evidence type="ECO:0000256" key="6">
    <source>
        <dbReference type="ARBA" id="ARBA00023033"/>
    </source>
</evidence>
<name>A0A7Y9T3P5_9BACT</name>
<keyword evidence="2 7" id="KW-0349">Heme</keyword>
<dbReference type="PANTHER" id="PTHR24291:SF50">
    <property type="entry name" value="BIFUNCTIONAL ALBAFLAVENONE MONOOXYGENASE_TERPENE SYNTHASE"/>
    <property type="match status" value="1"/>
</dbReference>
<reference evidence="8 9" key="1">
    <citation type="submission" date="2020-07" db="EMBL/GenBank/DDBJ databases">
        <title>Genomic Encyclopedia of Type Strains, Phase IV (KMG-V): Genome sequencing to study the core and pangenomes of soil and plant-associated prokaryotes.</title>
        <authorList>
            <person name="Whitman W."/>
        </authorList>
    </citation>
    <scope>NUCLEOTIDE SEQUENCE [LARGE SCALE GENOMIC DNA]</scope>
    <source>
        <strain evidence="8 9">M8UP30</strain>
    </source>
</reference>
<keyword evidence="3 7" id="KW-0479">Metal-binding</keyword>
<dbReference type="AlphaFoldDB" id="A0A7Y9T3P5"/>
<comment type="cofactor">
    <cofactor evidence="7">
        <name>heme</name>
        <dbReference type="ChEBI" id="CHEBI:30413"/>
    </cofactor>
</comment>
<evidence type="ECO:0000313" key="9">
    <source>
        <dbReference type="Proteomes" id="UP000534186"/>
    </source>
</evidence>
<gene>
    <name evidence="8" type="ORF">HDF12_003000</name>
</gene>
<dbReference type="InterPro" id="IPR050196">
    <property type="entry name" value="Cytochrome_P450_Monoox"/>
</dbReference>
<dbReference type="SUPFAM" id="SSF48264">
    <property type="entry name" value="Cytochrome P450"/>
    <property type="match status" value="1"/>
</dbReference>
<dbReference type="InterPro" id="IPR002401">
    <property type="entry name" value="Cyt_P450_E_grp-I"/>
</dbReference>
<feature type="binding site" description="axial binding residue" evidence="7">
    <location>
        <position position="409"/>
    </location>
    <ligand>
        <name>heme</name>
        <dbReference type="ChEBI" id="CHEBI:30413"/>
    </ligand>
    <ligandPart>
        <name>Fe</name>
        <dbReference type="ChEBI" id="CHEBI:18248"/>
    </ligandPart>
</feature>
<dbReference type="CDD" id="cd20620">
    <property type="entry name" value="CYP132-like"/>
    <property type="match status" value="1"/>
</dbReference>
<sequence length="464" mass="52356">MTVVALDIHPGRSKRFPAGPSFLPRFLTGRMFRQTAVESMVESARRYGDLVHYTVFGRHIYQLNHPELIEDFLIKDAGKHHRGIVMQRSKTVLGEGLLTSEEPLHMRQRRLAQPAFLRHRIANYGEVIGENAAAISQSWKPGSIRDVHEDMLELALRIVGKCLFDLDVQSHEEVKKVSAAVDAFMGFLPLAILPFSEQIQRLPLPAMTRIRKGQADLDRIIYGMIKERRRSPGDRGDLLSMLMEAVDTEGSSGRMSDQQVHDECLTIMLAGHETTANALSFALWLLAKYPEVQTRLYEEARMVLGDRAPTAADYSRLPYATQVFSETMRLYPPVWVIARSCVEPYDIAGYAIAKGAILIAPQFVVHRDERFYPDPLRFDPERFAVDKKETVRSRPRFAFFPFAAGSRQCIGEGLAWMEGVLSLATIVRDWRLSLPVGAPAQIAVNPAISLRPKHGVPLLMERRG</sequence>
<evidence type="ECO:0000313" key="8">
    <source>
        <dbReference type="EMBL" id="NYF52601.1"/>
    </source>
</evidence>
<dbReference type="EMBL" id="JACCCV010000002">
    <property type="protein sequence ID" value="NYF52601.1"/>
    <property type="molecule type" value="Genomic_DNA"/>
</dbReference>
<evidence type="ECO:0000256" key="1">
    <source>
        <dbReference type="ARBA" id="ARBA00010617"/>
    </source>
</evidence>
<comment type="similarity">
    <text evidence="1">Belongs to the cytochrome P450 family.</text>
</comment>
<dbReference type="InterPro" id="IPR036396">
    <property type="entry name" value="Cyt_P450_sf"/>
</dbReference>
<keyword evidence="6" id="KW-0503">Monooxygenase</keyword>
<accession>A0A7Y9T3P5</accession>
<comment type="caution">
    <text evidence="8">The sequence shown here is derived from an EMBL/GenBank/DDBJ whole genome shotgun (WGS) entry which is preliminary data.</text>
</comment>
<proteinExistence type="inferred from homology"/>
<dbReference type="Gene3D" id="1.10.630.10">
    <property type="entry name" value="Cytochrome P450"/>
    <property type="match status" value="1"/>
</dbReference>
<protein>
    <submittedName>
        <fullName evidence="8">Cytochrome P450</fullName>
    </submittedName>
</protein>
<dbReference type="PANTHER" id="PTHR24291">
    <property type="entry name" value="CYTOCHROME P450 FAMILY 4"/>
    <property type="match status" value="1"/>
</dbReference>
<dbReference type="Pfam" id="PF00067">
    <property type="entry name" value="p450"/>
    <property type="match status" value="1"/>
</dbReference>
<evidence type="ECO:0000256" key="2">
    <source>
        <dbReference type="ARBA" id="ARBA00022617"/>
    </source>
</evidence>
<dbReference type="GO" id="GO:0005506">
    <property type="term" value="F:iron ion binding"/>
    <property type="evidence" value="ECO:0007669"/>
    <property type="project" value="InterPro"/>
</dbReference>
<dbReference type="InterPro" id="IPR001128">
    <property type="entry name" value="Cyt_P450"/>
</dbReference>
<keyword evidence="5 7" id="KW-0408">Iron</keyword>
<keyword evidence="4" id="KW-0560">Oxidoreductase</keyword>
<dbReference type="PRINTS" id="PR00385">
    <property type="entry name" value="P450"/>
</dbReference>
<dbReference type="PRINTS" id="PR00463">
    <property type="entry name" value="EP450I"/>
</dbReference>
<evidence type="ECO:0000256" key="7">
    <source>
        <dbReference type="PIRSR" id="PIRSR602401-1"/>
    </source>
</evidence>
<organism evidence="8 9">
    <name type="scientific">Tunturiibacter lichenicola</name>
    <dbReference type="NCBI Taxonomy" id="2051959"/>
    <lineage>
        <taxon>Bacteria</taxon>
        <taxon>Pseudomonadati</taxon>
        <taxon>Acidobacteriota</taxon>
        <taxon>Terriglobia</taxon>
        <taxon>Terriglobales</taxon>
        <taxon>Acidobacteriaceae</taxon>
        <taxon>Tunturiibacter</taxon>
    </lineage>
</organism>
<dbReference type="GO" id="GO:0020037">
    <property type="term" value="F:heme binding"/>
    <property type="evidence" value="ECO:0007669"/>
    <property type="project" value="InterPro"/>
</dbReference>
<evidence type="ECO:0000256" key="4">
    <source>
        <dbReference type="ARBA" id="ARBA00023002"/>
    </source>
</evidence>
<dbReference type="GO" id="GO:0004497">
    <property type="term" value="F:monooxygenase activity"/>
    <property type="evidence" value="ECO:0007669"/>
    <property type="project" value="UniProtKB-KW"/>
</dbReference>
<evidence type="ECO:0000256" key="5">
    <source>
        <dbReference type="ARBA" id="ARBA00023004"/>
    </source>
</evidence>
<dbReference type="Proteomes" id="UP000534186">
    <property type="component" value="Unassembled WGS sequence"/>
</dbReference>
<evidence type="ECO:0000256" key="3">
    <source>
        <dbReference type="ARBA" id="ARBA00022723"/>
    </source>
</evidence>